<feature type="compositionally biased region" description="Low complexity" evidence="6">
    <location>
        <begin position="284"/>
        <end position="342"/>
    </location>
</feature>
<name>H2Z0I9_CIOSA</name>
<evidence type="ECO:0000256" key="5">
    <source>
        <dbReference type="RuleBase" id="RU363034"/>
    </source>
</evidence>
<dbReference type="GeneTree" id="ENSGT00940000162777"/>
<dbReference type="GO" id="GO:0006508">
    <property type="term" value="P:proteolysis"/>
    <property type="evidence" value="ECO:0007669"/>
    <property type="project" value="UniProtKB-KW"/>
</dbReference>
<keyword evidence="2 5" id="KW-0378">Hydrolase</keyword>
<dbReference type="Pfam" id="PF00089">
    <property type="entry name" value="Trypsin"/>
    <property type="match status" value="2"/>
</dbReference>
<feature type="domain" description="Peptidase S1" evidence="7">
    <location>
        <begin position="22"/>
        <end position="258"/>
    </location>
</feature>
<dbReference type="InterPro" id="IPR018114">
    <property type="entry name" value="TRYPSIN_HIS"/>
</dbReference>
<feature type="region of interest" description="Disordered" evidence="6">
    <location>
        <begin position="269"/>
        <end position="342"/>
    </location>
</feature>
<protein>
    <recommendedName>
        <fullName evidence="7">Peptidase S1 domain-containing protein</fullName>
    </recommendedName>
</protein>
<dbReference type="PANTHER" id="PTHR24252:SF7">
    <property type="entry name" value="HYALIN"/>
    <property type="match status" value="1"/>
</dbReference>
<dbReference type="STRING" id="51511.ENSCSAVP00000011101"/>
<keyword evidence="4" id="KW-1015">Disulfide bond</keyword>
<evidence type="ECO:0000313" key="8">
    <source>
        <dbReference type="Ensembl" id="ENSCSAVP00000011101.1"/>
    </source>
</evidence>
<dbReference type="eggNOG" id="KOG3627">
    <property type="taxonomic scope" value="Eukaryota"/>
</dbReference>
<reference evidence="8" key="3">
    <citation type="submission" date="2025-09" db="UniProtKB">
        <authorList>
            <consortium name="Ensembl"/>
        </authorList>
    </citation>
    <scope>IDENTIFICATION</scope>
</reference>
<dbReference type="Ensembl" id="ENSCSAVT00000011232.1">
    <property type="protein sequence ID" value="ENSCSAVP00000011101.1"/>
    <property type="gene ID" value="ENSCSAVG00000006492.1"/>
</dbReference>
<evidence type="ECO:0000256" key="6">
    <source>
        <dbReference type="SAM" id="MobiDB-lite"/>
    </source>
</evidence>
<dbReference type="PANTHER" id="PTHR24252">
    <property type="entry name" value="ACROSIN-RELATED"/>
    <property type="match status" value="1"/>
</dbReference>
<organism evidence="8 9">
    <name type="scientific">Ciona savignyi</name>
    <name type="common">Pacific transparent sea squirt</name>
    <dbReference type="NCBI Taxonomy" id="51511"/>
    <lineage>
        <taxon>Eukaryota</taxon>
        <taxon>Metazoa</taxon>
        <taxon>Chordata</taxon>
        <taxon>Tunicata</taxon>
        <taxon>Ascidiacea</taxon>
        <taxon>Phlebobranchia</taxon>
        <taxon>Cionidae</taxon>
        <taxon>Ciona</taxon>
    </lineage>
</organism>
<reference evidence="8" key="2">
    <citation type="submission" date="2025-08" db="UniProtKB">
        <authorList>
            <consortium name="Ensembl"/>
        </authorList>
    </citation>
    <scope>IDENTIFICATION</scope>
</reference>
<evidence type="ECO:0000313" key="9">
    <source>
        <dbReference type="Proteomes" id="UP000007875"/>
    </source>
</evidence>
<keyword evidence="1 5" id="KW-0645">Protease</keyword>
<dbReference type="InterPro" id="IPR033116">
    <property type="entry name" value="TRYPSIN_SER"/>
</dbReference>
<keyword evidence="3 5" id="KW-0720">Serine protease</keyword>
<evidence type="ECO:0000256" key="4">
    <source>
        <dbReference type="ARBA" id="ARBA00023157"/>
    </source>
</evidence>
<evidence type="ECO:0000256" key="1">
    <source>
        <dbReference type="ARBA" id="ARBA00022670"/>
    </source>
</evidence>
<dbReference type="Proteomes" id="UP000007875">
    <property type="component" value="Unassembled WGS sequence"/>
</dbReference>
<dbReference type="InterPro" id="IPR043504">
    <property type="entry name" value="Peptidase_S1_PA_chymotrypsin"/>
</dbReference>
<dbReference type="CDD" id="cd00190">
    <property type="entry name" value="Tryp_SPc"/>
    <property type="match status" value="2"/>
</dbReference>
<dbReference type="InParanoid" id="H2Z0I9"/>
<evidence type="ECO:0000256" key="2">
    <source>
        <dbReference type="ARBA" id="ARBA00022801"/>
    </source>
</evidence>
<feature type="domain" description="Peptidase S1" evidence="7">
    <location>
        <begin position="360"/>
        <end position="597"/>
    </location>
</feature>
<dbReference type="InterPro" id="IPR001314">
    <property type="entry name" value="Peptidase_S1A"/>
</dbReference>
<dbReference type="PROSITE" id="PS00134">
    <property type="entry name" value="TRYPSIN_HIS"/>
    <property type="match status" value="1"/>
</dbReference>
<dbReference type="SUPFAM" id="SSF50494">
    <property type="entry name" value="Trypsin-like serine proteases"/>
    <property type="match status" value="2"/>
</dbReference>
<reference evidence="9" key="1">
    <citation type="submission" date="2003-08" db="EMBL/GenBank/DDBJ databases">
        <authorList>
            <person name="Birren B."/>
            <person name="Nusbaum C."/>
            <person name="Abebe A."/>
            <person name="Abouelleil A."/>
            <person name="Adekoya E."/>
            <person name="Ait-zahra M."/>
            <person name="Allen N."/>
            <person name="Allen T."/>
            <person name="An P."/>
            <person name="Anderson M."/>
            <person name="Anderson S."/>
            <person name="Arachchi H."/>
            <person name="Armbruster J."/>
            <person name="Bachantsang P."/>
            <person name="Baldwin J."/>
            <person name="Barry A."/>
            <person name="Bayul T."/>
            <person name="Blitshsteyn B."/>
            <person name="Bloom T."/>
            <person name="Blye J."/>
            <person name="Boguslavskiy L."/>
            <person name="Borowsky M."/>
            <person name="Boukhgalter B."/>
            <person name="Brunache A."/>
            <person name="Butler J."/>
            <person name="Calixte N."/>
            <person name="Calvo S."/>
            <person name="Camarata J."/>
            <person name="Campo K."/>
            <person name="Chang J."/>
            <person name="Cheshatsang Y."/>
            <person name="Citroen M."/>
            <person name="Collymore A."/>
            <person name="Considine T."/>
            <person name="Cook A."/>
            <person name="Cooke P."/>
            <person name="Corum B."/>
            <person name="Cuomo C."/>
            <person name="David R."/>
            <person name="Dawoe T."/>
            <person name="Degray S."/>
            <person name="Dodge S."/>
            <person name="Dooley K."/>
            <person name="Dorje P."/>
            <person name="Dorjee K."/>
            <person name="Dorris L."/>
            <person name="Duffey N."/>
            <person name="Dupes A."/>
            <person name="Elkins T."/>
            <person name="Engels R."/>
            <person name="Erickson J."/>
            <person name="Farina A."/>
            <person name="Faro S."/>
            <person name="Ferreira P."/>
            <person name="Fischer H."/>
            <person name="Fitzgerald M."/>
            <person name="Foley K."/>
            <person name="Gage D."/>
            <person name="Galagan J."/>
            <person name="Gearin G."/>
            <person name="Gnerre S."/>
            <person name="Gnirke A."/>
            <person name="Goyette A."/>
            <person name="Graham J."/>
            <person name="Grandbois E."/>
            <person name="Gyaltsen K."/>
            <person name="Hafez N."/>
            <person name="Hagopian D."/>
            <person name="Hagos B."/>
            <person name="Hall J."/>
            <person name="Hatcher B."/>
            <person name="Heller A."/>
            <person name="Higgins H."/>
            <person name="Honan T."/>
            <person name="Horn A."/>
            <person name="Houde N."/>
            <person name="Hughes L."/>
            <person name="Hulme W."/>
            <person name="Husby E."/>
            <person name="Iliev I."/>
            <person name="Jaffe D."/>
            <person name="Jones C."/>
            <person name="Kamal M."/>
            <person name="Kamat A."/>
            <person name="Kamvysselis M."/>
            <person name="Karlsson E."/>
            <person name="Kells C."/>
            <person name="Kieu A."/>
            <person name="Kisner P."/>
            <person name="Kodira C."/>
            <person name="Kulbokas E."/>
            <person name="Labutti K."/>
            <person name="Lama D."/>
            <person name="Landers T."/>
            <person name="Leger J."/>
            <person name="Levine S."/>
            <person name="Lewis D."/>
            <person name="Lewis T."/>
            <person name="Lindblad-toh K."/>
            <person name="Liu X."/>
            <person name="Lokyitsang T."/>
            <person name="Lokyitsang Y."/>
            <person name="Lucien O."/>
            <person name="Lui A."/>
            <person name="Ma L.J."/>
            <person name="Mabbitt R."/>
            <person name="Macdonald J."/>
            <person name="Maclean C."/>
            <person name="Major J."/>
            <person name="Manning J."/>
            <person name="Marabella R."/>
            <person name="Maru K."/>
            <person name="Matthews C."/>
            <person name="Mauceli E."/>
            <person name="Mccarthy M."/>
            <person name="Mcdonough S."/>
            <person name="Mcghee T."/>
            <person name="Meldrim J."/>
            <person name="Meneus L."/>
            <person name="Mesirov J."/>
            <person name="Mihalev A."/>
            <person name="Mihova T."/>
            <person name="Mikkelsen T."/>
            <person name="Mlenga V."/>
            <person name="Moru K."/>
            <person name="Mozes J."/>
            <person name="Mulrain L."/>
            <person name="Munson G."/>
            <person name="Naylor J."/>
            <person name="Newes C."/>
            <person name="Nguyen C."/>
            <person name="Nguyen N."/>
            <person name="Nguyen T."/>
            <person name="Nicol R."/>
            <person name="Nielsen C."/>
            <person name="Nizzari M."/>
            <person name="Norbu C."/>
            <person name="Norbu N."/>
            <person name="O'donnell P."/>
            <person name="Okoawo O."/>
            <person name="O'leary S."/>
            <person name="Omotosho B."/>
            <person name="O'neill K."/>
            <person name="Osman S."/>
            <person name="Parker S."/>
            <person name="Perrin D."/>
            <person name="Phunkhang P."/>
            <person name="Piqani B."/>
            <person name="Purcell S."/>
            <person name="Rachupka T."/>
            <person name="Ramasamy U."/>
            <person name="Rameau R."/>
            <person name="Ray V."/>
            <person name="Raymond C."/>
            <person name="Retta R."/>
            <person name="Richardson S."/>
            <person name="Rise C."/>
            <person name="Rodriguez J."/>
            <person name="Rogers J."/>
            <person name="Rogov P."/>
            <person name="Rutman M."/>
            <person name="Schupbach R."/>
            <person name="Seaman C."/>
            <person name="Settipalli S."/>
            <person name="Sharpe T."/>
            <person name="Sheridan J."/>
            <person name="Sherpa N."/>
            <person name="Shi J."/>
            <person name="Smirnov S."/>
            <person name="Smith C."/>
            <person name="Sougnez C."/>
            <person name="Spencer B."/>
            <person name="Stalker J."/>
            <person name="Stange-thomann N."/>
            <person name="Stavropoulos S."/>
            <person name="Stetson K."/>
            <person name="Stone C."/>
            <person name="Stone S."/>
            <person name="Stubbs M."/>
            <person name="Talamas J."/>
            <person name="Tchuinga P."/>
            <person name="Tenzing P."/>
            <person name="Tesfaye S."/>
            <person name="Theodore J."/>
            <person name="Thoulutsang Y."/>
            <person name="Topham K."/>
            <person name="Towey S."/>
            <person name="Tsamla T."/>
            <person name="Tsomo N."/>
            <person name="Vallee D."/>
            <person name="Vassiliev H."/>
            <person name="Venkataraman V."/>
            <person name="Vinson J."/>
            <person name="Vo A."/>
            <person name="Wade C."/>
            <person name="Wang S."/>
            <person name="Wangchuk T."/>
            <person name="Wangdi T."/>
            <person name="Whittaker C."/>
            <person name="Wilkinson J."/>
            <person name="Wu Y."/>
            <person name="Wyman D."/>
            <person name="Yadav S."/>
            <person name="Yang S."/>
            <person name="Yang X."/>
            <person name="Yeager S."/>
            <person name="Yee E."/>
            <person name="Young G."/>
            <person name="Zainoun J."/>
            <person name="Zembeck L."/>
            <person name="Zimmer A."/>
            <person name="Zody M."/>
            <person name="Lander E."/>
        </authorList>
    </citation>
    <scope>NUCLEOTIDE SEQUENCE [LARGE SCALE GENOMIC DNA]</scope>
</reference>
<keyword evidence="9" id="KW-1185">Reference proteome</keyword>
<dbReference type="SMART" id="SM00020">
    <property type="entry name" value="Tryp_SPc"/>
    <property type="match status" value="2"/>
</dbReference>
<dbReference type="GO" id="GO:0004252">
    <property type="term" value="F:serine-type endopeptidase activity"/>
    <property type="evidence" value="ECO:0007669"/>
    <property type="project" value="InterPro"/>
</dbReference>
<feature type="compositionally biased region" description="Polar residues" evidence="6">
    <location>
        <begin position="269"/>
        <end position="283"/>
    </location>
</feature>
<sequence length="597" mass="63791">TIFCTALCSDECGKTVVPITKIVGGVQASAGEWPWQGLFLKISALGARIPICGATLISQKWVLTAAHCTVGITHTSLQIDFGVLDYAANEASAKAFAVEKIIDHEAYNNINLLNDISLIKLAGVVTYTDYIIPACLPTADISAGELCWITGWGSTEGEISTDARNILREASVPVLNNTQCSSWYSTFNIFSTNLCAGYQAGGVDSCQGDSGGPLVCADNSSKFYLHGITSWGDCAELEQPGVYTRVSEYQNWISTTQAENTGFAINVTFHTNSNTPQDSTESNDTPQDTTPQDTIPQDTIPPDTIPQDTIPPDTIPQDTIPPDTISQDTTSQDTTVSDTTPTKTQIYECGKSLLESNTRIAGGNTAPLGKSPWTAVLQKISEGGAFQYKCGATLIAKEWLITAAQCVYGSVAHKFRVLLGTTYKLGNAESNTKEMAVGAIITHPGYNVTSLENDISLIKLAGQVVYNDYVIPSCLPSLETTRADVYVGQLCFITGWGITASMDLFFCRTIYDATVPVISNSECAQWLQGQDILSTQLCAGYQAGGVGSCQGDSGGPLVCSDNSGKFYLQGVTSWRAGCGEPDNPGVYTKVSEYVGWI</sequence>
<dbReference type="FunFam" id="2.40.10.10:FF:000003">
    <property type="entry name" value="Transmembrane serine protease 3"/>
    <property type="match status" value="2"/>
</dbReference>
<evidence type="ECO:0000259" key="7">
    <source>
        <dbReference type="PROSITE" id="PS50240"/>
    </source>
</evidence>
<dbReference type="PRINTS" id="PR00722">
    <property type="entry name" value="CHYMOTRYPSIN"/>
</dbReference>
<dbReference type="AlphaFoldDB" id="H2Z0I9"/>
<dbReference type="InterPro" id="IPR001254">
    <property type="entry name" value="Trypsin_dom"/>
</dbReference>
<dbReference type="PROSITE" id="PS50240">
    <property type="entry name" value="TRYPSIN_DOM"/>
    <property type="match status" value="2"/>
</dbReference>
<dbReference type="PROSITE" id="PS00135">
    <property type="entry name" value="TRYPSIN_SER"/>
    <property type="match status" value="2"/>
</dbReference>
<dbReference type="MEROPS" id="S01.212"/>
<proteinExistence type="predicted"/>
<evidence type="ECO:0000256" key="3">
    <source>
        <dbReference type="ARBA" id="ARBA00022825"/>
    </source>
</evidence>
<dbReference type="InterPro" id="IPR009003">
    <property type="entry name" value="Peptidase_S1_PA"/>
</dbReference>
<dbReference type="HOGENOM" id="CLU_004497_5_1_1"/>
<dbReference type="Gene3D" id="2.40.10.10">
    <property type="entry name" value="Trypsin-like serine proteases"/>
    <property type="match status" value="3"/>
</dbReference>
<accession>H2Z0I9</accession>